<dbReference type="GO" id="GO:0008237">
    <property type="term" value="F:metallopeptidase activity"/>
    <property type="evidence" value="ECO:0007669"/>
    <property type="project" value="InterPro"/>
</dbReference>
<evidence type="ECO:0000313" key="2">
    <source>
        <dbReference type="EMBL" id="MPL88695.1"/>
    </source>
</evidence>
<dbReference type="InterPro" id="IPR038171">
    <property type="entry name" value="M64_N_sf"/>
</dbReference>
<dbReference type="Gene3D" id="3.40.390.10">
    <property type="entry name" value="Collagenase (Catalytic Domain)"/>
    <property type="match status" value="1"/>
</dbReference>
<dbReference type="EMBL" id="VSSQ01000263">
    <property type="protein sequence ID" value="MPL88695.1"/>
    <property type="molecule type" value="Genomic_DNA"/>
</dbReference>
<reference evidence="2" key="1">
    <citation type="submission" date="2019-08" db="EMBL/GenBank/DDBJ databases">
        <authorList>
            <person name="Kucharzyk K."/>
            <person name="Murdoch R.W."/>
            <person name="Higgins S."/>
            <person name="Loffler F."/>
        </authorList>
    </citation>
    <scope>NUCLEOTIDE SEQUENCE</scope>
</reference>
<evidence type="ECO:0000259" key="1">
    <source>
        <dbReference type="Pfam" id="PF16217"/>
    </source>
</evidence>
<sequence>MKRIAVLTALLLITNLLRSQAIDFDTHFTGERLRIDLVFAGDAEKQDIYLEGLTLEPHWSGTRSKLADPFNYGEFRIEVKENNKIIYSAGFNNLFQEWRTTSEAKENKMAFTGSCRIPFPKKGVDLIFYERVKASGKFSQLAKFSIDPADKLIKREIEHNFKTDTIHYSGDPSKKVDLLFIAEGYTQEEMGKFRQDAKRFASYLFNTEPYKSRMKDFNVWAVESVSQESGPDIPHYGVWKNTVASSNFYTFRTDRYLTAPDHKRVSTLASLSHCDAMYVIVNTDKYGGGGIYNYYGLSMSDHKFASEVFVHEFGHSFAGLADEYYSSDVAYEDFYNLKVEPWEPNITTLVDFDSKWKGLISPGTPVPTPQNSTFSNTTGVFEGGGYMAKGIFRPAIECRMKSNEAPGFCETCKAAINSMIDYYTK</sequence>
<proteinExistence type="predicted"/>
<gene>
    <name evidence="2" type="ORF">SDC9_34721</name>
</gene>
<feature type="domain" description="Peptidase M64 N-terminal" evidence="1">
    <location>
        <begin position="23"/>
        <end position="133"/>
    </location>
</feature>
<organism evidence="2">
    <name type="scientific">bioreactor metagenome</name>
    <dbReference type="NCBI Taxonomy" id="1076179"/>
    <lineage>
        <taxon>unclassified sequences</taxon>
        <taxon>metagenomes</taxon>
        <taxon>ecological metagenomes</taxon>
    </lineage>
</organism>
<protein>
    <recommendedName>
        <fullName evidence="1">Peptidase M64 N-terminal domain-containing protein</fullName>
    </recommendedName>
</protein>
<dbReference type="Pfam" id="PF09471">
    <property type="entry name" value="Peptidase_M64"/>
    <property type="match status" value="1"/>
</dbReference>
<dbReference type="Gene3D" id="2.60.40.3250">
    <property type="entry name" value="Peptidase M64, N-terminal domain"/>
    <property type="match status" value="1"/>
</dbReference>
<dbReference type="AlphaFoldDB" id="A0A644VC57"/>
<accession>A0A644VC57</accession>
<dbReference type="InterPro" id="IPR019026">
    <property type="entry name" value="Peptidase_M64_IgA"/>
</dbReference>
<comment type="caution">
    <text evidence="2">The sequence shown here is derived from an EMBL/GenBank/DDBJ whole genome shotgun (WGS) entry which is preliminary data.</text>
</comment>
<dbReference type="InterPro" id="IPR024079">
    <property type="entry name" value="MetalloPept_cat_dom_sf"/>
</dbReference>
<name>A0A644VC57_9ZZZZ</name>
<dbReference type="Pfam" id="PF16217">
    <property type="entry name" value="M64_N"/>
    <property type="match status" value="1"/>
</dbReference>
<dbReference type="InterPro" id="IPR032625">
    <property type="entry name" value="M64_N"/>
</dbReference>